<dbReference type="InterPro" id="IPR011527">
    <property type="entry name" value="ABC1_TM_dom"/>
</dbReference>
<evidence type="ECO:0000259" key="10">
    <source>
        <dbReference type="PROSITE" id="PS50893"/>
    </source>
</evidence>
<evidence type="ECO:0000256" key="9">
    <source>
        <dbReference type="SAM" id="Phobius"/>
    </source>
</evidence>
<keyword evidence="2" id="KW-0813">Transport</keyword>
<feature type="domain" description="ABC transporter" evidence="10">
    <location>
        <begin position="497"/>
        <end position="732"/>
    </location>
</feature>
<dbReference type="PROSITE" id="PS00211">
    <property type="entry name" value="ABC_TRANSPORTER_1"/>
    <property type="match status" value="1"/>
</dbReference>
<feature type="transmembrane region" description="Helical" evidence="9">
    <location>
        <begin position="439"/>
        <end position="459"/>
    </location>
</feature>
<dbReference type="SUPFAM" id="SSF90123">
    <property type="entry name" value="ABC transporter transmembrane region"/>
    <property type="match status" value="1"/>
</dbReference>
<dbReference type="GO" id="GO:0015421">
    <property type="term" value="F:ABC-type oligopeptide transporter activity"/>
    <property type="evidence" value="ECO:0007669"/>
    <property type="project" value="TreeGrafter"/>
</dbReference>
<feature type="transmembrane region" description="Helical" evidence="9">
    <location>
        <begin position="214"/>
        <end position="240"/>
    </location>
</feature>
<dbReference type="GO" id="GO:0005524">
    <property type="term" value="F:ATP binding"/>
    <property type="evidence" value="ECO:0007669"/>
    <property type="project" value="UniProtKB-KW"/>
</dbReference>
<dbReference type="SUPFAM" id="SSF52540">
    <property type="entry name" value="P-loop containing nucleoside triphosphate hydrolases"/>
    <property type="match status" value="1"/>
</dbReference>
<dbReference type="CDD" id="cd18548">
    <property type="entry name" value="ABC_6TM_Tm287_like"/>
    <property type="match status" value="1"/>
</dbReference>
<feature type="transmembrane region" description="Helical" evidence="9">
    <location>
        <begin position="398"/>
        <end position="419"/>
    </location>
</feature>
<feature type="transmembrane region" description="Helical" evidence="9">
    <location>
        <begin position="317"/>
        <end position="340"/>
    </location>
</feature>
<evidence type="ECO:0000256" key="1">
    <source>
        <dbReference type="ARBA" id="ARBA00004651"/>
    </source>
</evidence>
<dbReference type="GO" id="GO:0016887">
    <property type="term" value="F:ATP hydrolysis activity"/>
    <property type="evidence" value="ECO:0007669"/>
    <property type="project" value="InterPro"/>
</dbReference>
<feature type="transmembrane region" description="Helical" evidence="9">
    <location>
        <begin position="288"/>
        <end position="311"/>
    </location>
</feature>
<accession>A0A8J6MCS3</accession>
<dbReference type="InterPro" id="IPR039421">
    <property type="entry name" value="Type_1_exporter"/>
</dbReference>
<dbReference type="EMBL" id="JACOPQ010000006">
    <property type="protein sequence ID" value="MBC5737120.1"/>
    <property type="molecule type" value="Genomic_DNA"/>
</dbReference>
<keyword evidence="6 12" id="KW-0067">ATP-binding</keyword>
<gene>
    <name evidence="12" type="ORF">H8S62_08875</name>
</gene>
<sequence>MLKLFRYLKECKLSVLAIILLLVIQAMCDLGLPQYTSDIVDVGIQQGGIERVTPDRIRSDTLEDLELFMSDADAALVDAAYTLDADGTYVLTERDKDAVAALDEAFGMPMLLLDMKRGRSETDAGQTSAMPAGGTLTEEQMEQFRRFSAMDMDQLRAAVAGGVITREQINEMAGQFLAQYGGQSELIVEQKALLFVKNEYAAMGLDLNRIQMNYLLLTGAKMLGISLLMVAAAILVGLLASRTAAKIGMNLRGDVFKKVVSFSSAEIDRFSTASLITRSTNDIQQVQMVVVMLLRIVLYAPIIGIGGIIKVSHTRTGMGWIIGVAVGSALALVAVLMCLAMPKFKKMQTLVDKLNLVSREILTGIPVIRAFSREKHEEKRFDLANLDLKKTQLFTNRVMTFMMPCMMLLMNGVSILIVWNGGHGIDAGTMQVGDMIAFITYTMQIVMAFLMIAMISIMLPRAGVAANRINEVLETAPTIRDKRKVKDNEKESWKGVVSFEDVSFRYPDAGADVLEHISFTAKPGETTAIIGSTGSGKSTLLNLIPRFFDVSYGRITMDGVDIRDLSQHKLHELLGYVPQKGILFSGDIESNLKFGGSDITDDAMREAAAIAQACEFIDSKSEGYQSPIAQGGTNVSGGQKQRLSIARAIAKNPKVFLFDDSFSALDYKTDVVLRRALNEKVKDATVIIVAQRISTILHADQIVVLNEGKIAGIGTHGALMQTCATYQEIARSQLSEAELGGEGA</sequence>
<dbReference type="GO" id="GO:0005886">
    <property type="term" value="C:plasma membrane"/>
    <property type="evidence" value="ECO:0007669"/>
    <property type="project" value="UniProtKB-SubCell"/>
</dbReference>
<dbReference type="PROSITE" id="PS50929">
    <property type="entry name" value="ABC_TM1F"/>
    <property type="match status" value="1"/>
</dbReference>
<dbReference type="InterPro" id="IPR027417">
    <property type="entry name" value="P-loop_NTPase"/>
</dbReference>
<dbReference type="SMART" id="SM00382">
    <property type="entry name" value="AAA"/>
    <property type="match status" value="1"/>
</dbReference>
<organism evidence="12 13">
    <name type="scientific">Lawsonibacter faecis</name>
    <dbReference type="NCBI Taxonomy" id="2763052"/>
    <lineage>
        <taxon>Bacteria</taxon>
        <taxon>Bacillati</taxon>
        <taxon>Bacillota</taxon>
        <taxon>Clostridia</taxon>
        <taxon>Eubacteriales</taxon>
        <taxon>Oscillospiraceae</taxon>
        <taxon>Lawsonibacter</taxon>
    </lineage>
</organism>
<dbReference type="PROSITE" id="PS50893">
    <property type="entry name" value="ABC_TRANSPORTER_2"/>
    <property type="match status" value="1"/>
</dbReference>
<dbReference type="InterPro" id="IPR003593">
    <property type="entry name" value="AAA+_ATPase"/>
</dbReference>
<keyword evidence="13" id="KW-1185">Reference proteome</keyword>
<proteinExistence type="predicted"/>
<dbReference type="Proteomes" id="UP000607645">
    <property type="component" value="Unassembled WGS sequence"/>
</dbReference>
<keyword evidence="5" id="KW-0547">Nucleotide-binding</keyword>
<reference evidence="12" key="1">
    <citation type="submission" date="2020-08" db="EMBL/GenBank/DDBJ databases">
        <title>Genome public.</title>
        <authorList>
            <person name="Liu C."/>
            <person name="Sun Q."/>
        </authorList>
    </citation>
    <scope>NUCLEOTIDE SEQUENCE</scope>
    <source>
        <strain evidence="12">NSJ-52</strain>
    </source>
</reference>
<evidence type="ECO:0000313" key="12">
    <source>
        <dbReference type="EMBL" id="MBC5737120.1"/>
    </source>
</evidence>
<dbReference type="InterPro" id="IPR003439">
    <property type="entry name" value="ABC_transporter-like_ATP-bd"/>
</dbReference>
<dbReference type="RefSeq" id="WP_186919069.1">
    <property type="nucleotide sequence ID" value="NZ_JACOPQ010000006.1"/>
</dbReference>
<dbReference type="Gene3D" id="3.40.50.300">
    <property type="entry name" value="P-loop containing nucleotide triphosphate hydrolases"/>
    <property type="match status" value="1"/>
</dbReference>
<evidence type="ECO:0000256" key="8">
    <source>
        <dbReference type="ARBA" id="ARBA00023136"/>
    </source>
</evidence>
<dbReference type="Pfam" id="PF00005">
    <property type="entry name" value="ABC_tran"/>
    <property type="match status" value="1"/>
</dbReference>
<keyword evidence="3" id="KW-1003">Cell membrane</keyword>
<dbReference type="FunFam" id="3.40.50.300:FF:000221">
    <property type="entry name" value="Multidrug ABC transporter ATP-binding protein"/>
    <property type="match status" value="1"/>
</dbReference>
<dbReference type="Gene3D" id="1.20.1560.10">
    <property type="entry name" value="ABC transporter type 1, transmembrane domain"/>
    <property type="match status" value="1"/>
</dbReference>
<dbReference type="Pfam" id="PF00664">
    <property type="entry name" value="ABC_membrane"/>
    <property type="match status" value="1"/>
</dbReference>
<comment type="caution">
    <text evidence="12">The sequence shown here is derived from an EMBL/GenBank/DDBJ whole genome shotgun (WGS) entry which is preliminary data.</text>
</comment>
<keyword evidence="4 9" id="KW-0812">Transmembrane</keyword>
<evidence type="ECO:0000313" key="13">
    <source>
        <dbReference type="Proteomes" id="UP000607645"/>
    </source>
</evidence>
<evidence type="ECO:0000256" key="5">
    <source>
        <dbReference type="ARBA" id="ARBA00022741"/>
    </source>
</evidence>
<evidence type="ECO:0000256" key="3">
    <source>
        <dbReference type="ARBA" id="ARBA00022475"/>
    </source>
</evidence>
<dbReference type="PANTHER" id="PTHR43394">
    <property type="entry name" value="ATP-DEPENDENT PERMEASE MDL1, MITOCHONDRIAL"/>
    <property type="match status" value="1"/>
</dbReference>
<evidence type="ECO:0000256" key="2">
    <source>
        <dbReference type="ARBA" id="ARBA00022448"/>
    </source>
</evidence>
<protein>
    <submittedName>
        <fullName evidence="12">ABC transporter ATP-binding protein</fullName>
    </submittedName>
</protein>
<keyword evidence="7 9" id="KW-1133">Transmembrane helix</keyword>
<keyword evidence="8 9" id="KW-0472">Membrane</keyword>
<name>A0A8J6MCS3_9FIRM</name>
<dbReference type="InterPro" id="IPR036640">
    <property type="entry name" value="ABC1_TM_sf"/>
</dbReference>
<feature type="domain" description="ABC transmembrane type-1" evidence="11">
    <location>
        <begin position="207"/>
        <end position="461"/>
    </location>
</feature>
<evidence type="ECO:0000256" key="6">
    <source>
        <dbReference type="ARBA" id="ARBA00022840"/>
    </source>
</evidence>
<evidence type="ECO:0000256" key="4">
    <source>
        <dbReference type="ARBA" id="ARBA00022692"/>
    </source>
</evidence>
<evidence type="ECO:0000256" key="7">
    <source>
        <dbReference type="ARBA" id="ARBA00022989"/>
    </source>
</evidence>
<comment type="subcellular location">
    <subcellularLocation>
        <location evidence="1">Cell membrane</location>
        <topology evidence="1">Multi-pass membrane protein</topology>
    </subcellularLocation>
</comment>
<dbReference type="InterPro" id="IPR017871">
    <property type="entry name" value="ABC_transporter-like_CS"/>
</dbReference>
<dbReference type="PANTHER" id="PTHR43394:SF1">
    <property type="entry name" value="ATP-BINDING CASSETTE SUB-FAMILY B MEMBER 10, MITOCHONDRIAL"/>
    <property type="match status" value="1"/>
</dbReference>
<dbReference type="AlphaFoldDB" id="A0A8J6MCS3"/>
<evidence type="ECO:0000259" key="11">
    <source>
        <dbReference type="PROSITE" id="PS50929"/>
    </source>
</evidence>